<evidence type="ECO:0000313" key="1">
    <source>
        <dbReference type="EMBL" id="MBI2876670.1"/>
    </source>
</evidence>
<protein>
    <submittedName>
        <fullName evidence="1">Uncharacterized protein</fullName>
    </submittedName>
</protein>
<reference evidence="1" key="1">
    <citation type="submission" date="2020-07" db="EMBL/GenBank/DDBJ databases">
        <title>Huge and variable diversity of episymbiotic CPR bacteria and DPANN archaea in groundwater ecosystems.</title>
        <authorList>
            <person name="He C.Y."/>
            <person name="Keren R."/>
            <person name="Whittaker M."/>
            <person name="Farag I.F."/>
            <person name="Doudna J."/>
            <person name="Cate J.H.D."/>
            <person name="Banfield J.F."/>
        </authorList>
    </citation>
    <scope>NUCLEOTIDE SEQUENCE</scope>
    <source>
        <strain evidence="1">NC_groundwater_672_Ag_B-0.1um_62_36</strain>
    </source>
</reference>
<dbReference type="AlphaFoldDB" id="A0A932G0U1"/>
<proteinExistence type="predicted"/>
<name>A0A932G0U1_UNCTE</name>
<evidence type="ECO:0000313" key="2">
    <source>
        <dbReference type="Proteomes" id="UP000769766"/>
    </source>
</evidence>
<gene>
    <name evidence="1" type="ORF">HYY20_07295</name>
</gene>
<comment type="caution">
    <text evidence="1">The sequence shown here is derived from an EMBL/GenBank/DDBJ whole genome shotgun (WGS) entry which is preliminary data.</text>
</comment>
<dbReference type="Proteomes" id="UP000769766">
    <property type="component" value="Unassembled WGS sequence"/>
</dbReference>
<sequence length="181" mass="20770">MEEKAAKAPLKKFFEPLTARAFTELGIRDARIVDYVSDVLSRFARMDSLYRIRNAQGKPLDTVVEMLMAAEQCLELESLNPSREKDIHQHIGDFTLFMAGIFREYVERQGILGLYIHEGEASYRSVAEYLKLLFKPEATLFYQLSRGFEQYAGSLNYLKKVYLRPESHGGAYREILTGLGD</sequence>
<dbReference type="EMBL" id="JACPRF010000219">
    <property type="protein sequence ID" value="MBI2876670.1"/>
    <property type="molecule type" value="Genomic_DNA"/>
</dbReference>
<organism evidence="1 2">
    <name type="scientific">Tectimicrobiota bacterium</name>
    <dbReference type="NCBI Taxonomy" id="2528274"/>
    <lineage>
        <taxon>Bacteria</taxon>
        <taxon>Pseudomonadati</taxon>
        <taxon>Nitrospinota/Tectimicrobiota group</taxon>
        <taxon>Candidatus Tectimicrobiota</taxon>
    </lineage>
</organism>
<accession>A0A932G0U1</accession>